<dbReference type="InParanoid" id="D8R4D7"/>
<accession>D8R4D7</accession>
<proteinExistence type="predicted"/>
<name>D8R4D7_SELML</name>
<gene>
    <name evidence="1" type="ORF">SELMODRAFT_407240</name>
</gene>
<protein>
    <submittedName>
        <fullName evidence="1">Uncharacterized protein</fullName>
    </submittedName>
</protein>
<dbReference type="KEGG" id="smo:SELMODRAFT_407240"/>
<dbReference type="EMBL" id="GL377571">
    <property type="protein sequence ID" value="EFJ33446.1"/>
    <property type="molecule type" value="Genomic_DNA"/>
</dbReference>
<evidence type="ECO:0000313" key="1">
    <source>
        <dbReference type="EMBL" id="EFJ33446.1"/>
    </source>
</evidence>
<dbReference type="AlphaFoldDB" id="D8R4D7"/>
<sequence>MVDIAIQKLLPAKLVVPKNQVVVLPPKVEPPNRQNDVPRVLIIDVIRRHNPLQLKRNAVVPSNQNLKTLILSKLVIANLSKIKELELQLAHEKRHTQMSDFHIMFRYCWFFVEQSSVKKKVLKYLEKMQESVQNF</sequence>
<dbReference type="Proteomes" id="UP000001514">
    <property type="component" value="Unassembled WGS sequence"/>
</dbReference>
<dbReference type="HOGENOM" id="CLU_1889354_0_0_1"/>
<organism evidence="2">
    <name type="scientific">Selaginella moellendorffii</name>
    <name type="common">Spikemoss</name>
    <dbReference type="NCBI Taxonomy" id="88036"/>
    <lineage>
        <taxon>Eukaryota</taxon>
        <taxon>Viridiplantae</taxon>
        <taxon>Streptophyta</taxon>
        <taxon>Embryophyta</taxon>
        <taxon>Tracheophyta</taxon>
        <taxon>Lycopodiopsida</taxon>
        <taxon>Selaginellales</taxon>
        <taxon>Selaginellaceae</taxon>
        <taxon>Selaginella</taxon>
    </lineage>
</organism>
<reference evidence="1 2" key="1">
    <citation type="journal article" date="2011" name="Science">
        <title>The Selaginella genome identifies genetic changes associated with the evolution of vascular plants.</title>
        <authorList>
            <person name="Banks J.A."/>
            <person name="Nishiyama T."/>
            <person name="Hasebe M."/>
            <person name="Bowman J.L."/>
            <person name="Gribskov M."/>
            <person name="dePamphilis C."/>
            <person name="Albert V.A."/>
            <person name="Aono N."/>
            <person name="Aoyama T."/>
            <person name="Ambrose B.A."/>
            <person name="Ashton N.W."/>
            <person name="Axtell M.J."/>
            <person name="Barker E."/>
            <person name="Barker M.S."/>
            <person name="Bennetzen J.L."/>
            <person name="Bonawitz N.D."/>
            <person name="Chapple C."/>
            <person name="Cheng C."/>
            <person name="Correa L.G."/>
            <person name="Dacre M."/>
            <person name="DeBarry J."/>
            <person name="Dreyer I."/>
            <person name="Elias M."/>
            <person name="Engstrom E.M."/>
            <person name="Estelle M."/>
            <person name="Feng L."/>
            <person name="Finet C."/>
            <person name="Floyd S.K."/>
            <person name="Frommer W.B."/>
            <person name="Fujita T."/>
            <person name="Gramzow L."/>
            <person name="Gutensohn M."/>
            <person name="Harholt J."/>
            <person name="Hattori M."/>
            <person name="Heyl A."/>
            <person name="Hirai T."/>
            <person name="Hiwatashi Y."/>
            <person name="Ishikawa M."/>
            <person name="Iwata M."/>
            <person name="Karol K.G."/>
            <person name="Koehler B."/>
            <person name="Kolukisaoglu U."/>
            <person name="Kubo M."/>
            <person name="Kurata T."/>
            <person name="Lalonde S."/>
            <person name="Li K."/>
            <person name="Li Y."/>
            <person name="Litt A."/>
            <person name="Lyons E."/>
            <person name="Manning G."/>
            <person name="Maruyama T."/>
            <person name="Michael T.P."/>
            <person name="Mikami K."/>
            <person name="Miyazaki S."/>
            <person name="Morinaga S."/>
            <person name="Murata T."/>
            <person name="Mueller-Roeber B."/>
            <person name="Nelson D.R."/>
            <person name="Obara M."/>
            <person name="Oguri Y."/>
            <person name="Olmstead R.G."/>
            <person name="Onodera N."/>
            <person name="Petersen B.L."/>
            <person name="Pils B."/>
            <person name="Prigge M."/>
            <person name="Rensing S.A."/>
            <person name="Riano-Pachon D.M."/>
            <person name="Roberts A.W."/>
            <person name="Sato Y."/>
            <person name="Scheller H.V."/>
            <person name="Schulz B."/>
            <person name="Schulz C."/>
            <person name="Shakirov E.V."/>
            <person name="Shibagaki N."/>
            <person name="Shinohara N."/>
            <person name="Shippen D.E."/>
            <person name="Soerensen I."/>
            <person name="Sotooka R."/>
            <person name="Sugimoto N."/>
            <person name="Sugita M."/>
            <person name="Sumikawa N."/>
            <person name="Tanurdzic M."/>
            <person name="Theissen G."/>
            <person name="Ulvskov P."/>
            <person name="Wakazuki S."/>
            <person name="Weng J.K."/>
            <person name="Willats W.W."/>
            <person name="Wipf D."/>
            <person name="Wolf P.G."/>
            <person name="Yang L."/>
            <person name="Zimmer A.D."/>
            <person name="Zhu Q."/>
            <person name="Mitros T."/>
            <person name="Hellsten U."/>
            <person name="Loque D."/>
            <person name="Otillar R."/>
            <person name="Salamov A."/>
            <person name="Schmutz J."/>
            <person name="Shapiro H."/>
            <person name="Lindquist E."/>
            <person name="Lucas S."/>
            <person name="Rokhsar D."/>
            <person name="Grigoriev I.V."/>
        </authorList>
    </citation>
    <scope>NUCLEOTIDE SEQUENCE [LARGE SCALE GENOMIC DNA]</scope>
</reference>
<evidence type="ECO:0000313" key="2">
    <source>
        <dbReference type="Proteomes" id="UP000001514"/>
    </source>
</evidence>
<dbReference type="Gramene" id="EFJ33446">
    <property type="protein sequence ID" value="EFJ33446"/>
    <property type="gene ID" value="SELMODRAFT_407240"/>
</dbReference>
<keyword evidence="2" id="KW-1185">Reference proteome</keyword>